<proteinExistence type="predicted"/>
<organism evidence="1 2">
    <name type="scientific">Pararge aegeria aegeria</name>
    <dbReference type="NCBI Taxonomy" id="348720"/>
    <lineage>
        <taxon>Eukaryota</taxon>
        <taxon>Metazoa</taxon>
        <taxon>Ecdysozoa</taxon>
        <taxon>Arthropoda</taxon>
        <taxon>Hexapoda</taxon>
        <taxon>Insecta</taxon>
        <taxon>Pterygota</taxon>
        <taxon>Neoptera</taxon>
        <taxon>Endopterygota</taxon>
        <taxon>Lepidoptera</taxon>
        <taxon>Glossata</taxon>
        <taxon>Ditrysia</taxon>
        <taxon>Papilionoidea</taxon>
        <taxon>Nymphalidae</taxon>
        <taxon>Satyrinae</taxon>
        <taxon>Satyrini</taxon>
        <taxon>Parargina</taxon>
        <taxon>Pararge</taxon>
    </lineage>
</organism>
<gene>
    <name evidence="1" type="primary">jg2463</name>
    <name evidence="1" type="ORF">PAEG_LOCUS5868</name>
</gene>
<comment type="caution">
    <text evidence="1">The sequence shown here is derived from an EMBL/GenBank/DDBJ whole genome shotgun (WGS) entry which is preliminary data.</text>
</comment>
<sequence length="112" mass="12312">MLIFISAAECITTSGENGFCVQAYLCDMDVERFNKSCPSPEKPCCLRLEDDEYSDSSEDATRQMCGWSQPNGIGVEGASTIGGQQDTKFGEFPWMVVITRAPSSNPTHVELF</sequence>
<evidence type="ECO:0000313" key="2">
    <source>
        <dbReference type="Proteomes" id="UP000838756"/>
    </source>
</evidence>
<reference evidence="1" key="1">
    <citation type="submission" date="2022-03" db="EMBL/GenBank/DDBJ databases">
        <authorList>
            <person name="Lindestad O."/>
        </authorList>
    </citation>
    <scope>NUCLEOTIDE SEQUENCE</scope>
</reference>
<protein>
    <submittedName>
        <fullName evidence="1">Jg2463 protein</fullName>
    </submittedName>
</protein>
<accession>A0A8S4QRG2</accession>
<keyword evidence="2" id="KW-1185">Reference proteome</keyword>
<name>A0A8S4QRG2_9NEOP</name>
<evidence type="ECO:0000313" key="1">
    <source>
        <dbReference type="EMBL" id="CAH2217992.1"/>
    </source>
</evidence>
<dbReference type="AlphaFoldDB" id="A0A8S4QRG2"/>
<dbReference type="EMBL" id="CAKXAJ010018904">
    <property type="protein sequence ID" value="CAH2217992.1"/>
    <property type="molecule type" value="Genomic_DNA"/>
</dbReference>
<dbReference type="Proteomes" id="UP000838756">
    <property type="component" value="Unassembled WGS sequence"/>
</dbReference>